<feature type="compositionally biased region" description="Basic and acidic residues" evidence="7">
    <location>
        <begin position="211"/>
        <end position="227"/>
    </location>
</feature>
<feature type="compositionally biased region" description="Acidic residues" evidence="7">
    <location>
        <begin position="317"/>
        <end position="352"/>
    </location>
</feature>
<keyword evidence="4" id="KW-0698">rRNA processing</keyword>
<dbReference type="GO" id="GO:0030692">
    <property type="term" value="C:Noc4p-Nop14p complex"/>
    <property type="evidence" value="ECO:0007669"/>
    <property type="project" value="TreeGrafter"/>
</dbReference>
<sequence length="837" mass="96981">SNPFEVKVNRQKFNILGRKTKNDVGLPGVSRSKAIKKRTQTLLKEYKEREKANVFKDKRFGEYNTKISPEEKMLRRFALERQKNYGKKSIYNLNEDEELTHYGQSLAEIEKLNDIVDSDSDTEERGTLSAELTAAHFGGGGGLLRKKASSTQQDEEEEKPKSRKELIEEMIAKSKQEKQERQTRRESAIELTEKLDNDWKEIQTLMVRKTPNSERKDKEVEKPKHDEYDMIVRELGFEMKAKPSERMKTEEELAKEEQARLQKLEADRLRRMRGIDEEANKKKPSHVSADDLADGFILDNDDRRLLSYKDGKINIENVEEEKDEEEEGGEEDDDNEEESEEESDNENEEDSAADGHSDLESDLESEEEGAGNKEQKKQKTNESESQNVEELDPKVEEAKSELPYTFAAPESYETFKSLLAGRTIEQQLIILERIQKCNHPSLAVGNKAKLEKLFGFLLEYIGELATLDLPELRTIDKLVLPLYNLCQMFPEAASDSIKFILRDAAHDMEEVLEVKGRATFPGLDTLIYLKIISLLFPTSDFWHPVVTPAFMYMSQLLSKCRVTTLQDVIKGLFICCLFLEYVSLSRRLVPELINFLLGVLHISLPKKRAQRYTVVHPFTPVGKNVELLLVCDKKDLESWQKQNLPLSIVSRLNETSRTEINHIRLSCLALCFDLIKKCAAMYEYLPSFHEIMHPIRILLTQHLPVSDYPEKMQELYHSVLKELEDKEKHYTPLICEKKKPVPLKQYTPKIVKVLEFGRKQGSSKKEQERKQLIKRHKRELKGAIREIRKDNKFLARIQLSEIMERDSARKRKVKELLGSLATQEGEWKAMKRKKGKN</sequence>
<feature type="region of interest" description="Disordered" evidence="7">
    <location>
        <begin position="241"/>
        <end position="397"/>
    </location>
</feature>
<gene>
    <name evidence="8" type="ORF">N300_01803</name>
</gene>
<evidence type="ECO:0000256" key="3">
    <source>
        <dbReference type="ARBA" id="ARBA00022517"/>
    </source>
</evidence>
<dbReference type="Pfam" id="PF04147">
    <property type="entry name" value="Nop14"/>
    <property type="match status" value="1"/>
</dbReference>
<dbReference type="InterPro" id="IPR007276">
    <property type="entry name" value="Nop14"/>
</dbReference>
<dbReference type="GO" id="GO:0030490">
    <property type="term" value="P:maturation of SSU-rRNA"/>
    <property type="evidence" value="ECO:0007669"/>
    <property type="project" value="TreeGrafter"/>
</dbReference>
<evidence type="ECO:0000256" key="5">
    <source>
        <dbReference type="ARBA" id="ARBA00023242"/>
    </source>
</evidence>
<feature type="compositionally biased region" description="Acidic residues" evidence="7">
    <location>
        <begin position="360"/>
        <end position="369"/>
    </location>
</feature>
<dbReference type="PANTHER" id="PTHR23183:SF0">
    <property type="entry name" value="NUCLEOLAR PROTEIN 14"/>
    <property type="match status" value="1"/>
</dbReference>
<reference evidence="8 9" key="1">
    <citation type="submission" date="2014-04" db="EMBL/GenBank/DDBJ databases">
        <title>Genome evolution of avian class.</title>
        <authorList>
            <person name="Zhang G."/>
            <person name="Li C."/>
        </authorList>
    </citation>
    <scope>NUCLEOTIDE SEQUENCE [LARGE SCALE GENOMIC DNA]</scope>
    <source>
        <strain evidence="8">BGI_N300</strain>
    </source>
</reference>
<comment type="function">
    <text evidence="6">Involved in nucleolar processing of pre-18S ribosomal RNA. Has a role in the nuclear export of 40S pre-ribosomal subunit to the cytoplasm.</text>
</comment>
<feature type="non-terminal residue" evidence="8">
    <location>
        <position position="1"/>
    </location>
</feature>
<comment type="similarity">
    <text evidence="2">Belongs to the NOP14 family.</text>
</comment>
<accession>A0A091IFJ3</accession>
<evidence type="ECO:0000256" key="6">
    <source>
        <dbReference type="ARBA" id="ARBA00024695"/>
    </source>
</evidence>
<proteinExistence type="inferred from homology"/>
<feature type="compositionally biased region" description="Basic and acidic residues" evidence="7">
    <location>
        <begin position="241"/>
        <end position="281"/>
    </location>
</feature>
<dbReference type="GO" id="GO:0032040">
    <property type="term" value="C:small-subunit processome"/>
    <property type="evidence" value="ECO:0007669"/>
    <property type="project" value="InterPro"/>
</dbReference>
<feature type="compositionally biased region" description="Basic and acidic residues" evidence="7">
    <location>
        <begin position="370"/>
        <end position="382"/>
    </location>
</feature>
<evidence type="ECO:0000256" key="4">
    <source>
        <dbReference type="ARBA" id="ARBA00022552"/>
    </source>
</evidence>
<evidence type="ECO:0000313" key="9">
    <source>
        <dbReference type="Proteomes" id="UP000054308"/>
    </source>
</evidence>
<organism evidence="8 9">
    <name type="scientific">Calypte anna</name>
    <name type="common">Anna's hummingbird</name>
    <name type="synonym">Archilochus anna</name>
    <dbReference type="NCBI Taxonomy" id="9244"/>
    <lineage>
        <taxon>Eukaryota</taxon>
        <taxon>Metazoa</taxon>
        <taxon>Chordata</taxon>
        <taxon>Craniata</taxon>
        <taxon>Vertebrata</taxon>
        <taxon>Euteleostomi</taxon>
        <taxon>Archelosauria</taxon>
        <taxon>Archosauria</taxon>
        <taxon>Dinosauria</taxon>
        <taxon>Saurischia</taxon>
        <taxon>Theropoda</taxon>
        <taxon>Coelurosauria</taxon>
        <taxon>Aves</taxon>
        <taxon>Neognathae</taxon>
        <taxon>Neoaves</taxon>
        <taxon>Strisores</taxon>
        <taxon>Apodiformes</taxon>
        <taxon>Trochilidae</taxon>
        <taxon>Calypte</taxon>
    </lineage>
</organism>
<dbReference type="EMBL" id="KL218617">
    <property type="protein sequence ID" value="KFP07037.1"/>
    <property type="molecule type" value="Genomic_DNA"/>
</dbReference>
<evidence type="ECO:0000313" key="8">
    <source>
        <dbReference type="EMBL" id="KFP07037.1"/>
    </source>
</evidence>
<evidence type="ECO:0000256" key="2">
    <source>
        <dbReference type="ARBA" id="ARBA00007466"/>
    </source>
</evidence>
<evidence type="ECO:0000256" key="7">
    <source>
        <dbReference type="SAM" id="MobiDB-lite"/>
    </source>
</evidence>
<dbReference type="Proteomes" id="UP000054308">
    <property type="component" value="Unassembled WGS sequence"/>
</dbReference>
<feature type="region of interest" description="Disordered" evidence="7">
    <location>
        <begin position="206"/>
        <end position="227"/>
    </location>
</feature>
<keyword evidence="5" id="KW-0539">Nucleus</keyword>
<feature type="non-terminal residue" evidence="8">
    <location>
        <position position="837"/>
    </location>
</feature>
<dbReference type="AlphaFoldDB" id="A0A091IFJ3"/>
<comment type="subcellular location">
    <subcellularLocation>
        <location evidence="1">Nucleus</location>
        <location evidence="1">Nucleolus</location>
    </subcellularLocation>
</comment>
<feature type="compositionally biased region" description="Basic and acidic residues" evidence="7">
    <location>
        <begin position="300"/>
        <end position="313"/>
    </location>
</feature>
<dbReference type="STRING" id="9244.A0A091IFJ3"/>
<name>A0A091IFJ3_CALAN</name>
<feature type="region of interest" description="Disordered" evidence="7">
    <location>
        <begin position="139"/>
        <end position="164"/>
    </location>
</feature>
<feature type="region of interest" description="Disordered" evidence="7">
    <location>
        <begin position="170"/>
        <end position="189"/>
    </location>
</feature>
<evidence type="ECO:0000256" key="1">
    <source>
        <dbReference type="ARBA" id="ARBA00004604"/>
    </source>
</evidence>
<protein>
    <submittedName>
        <fullName evidence="8">Nucleolar protein 14</fullName>
    </submittedName>
</protein>
<dbReference type="PANTHER" id="PTHR23183">
    <property type="entry name" value="NOP14"/>
    <property type="match status" value="1"/>
</dbReference>
<keyword evidence="9" id="KW-1185">Reference proteome</keyword>
<keyword evidence="3" id="KW-0690">Ribosome biogenesis</keyword>